<evidence type="ECO:0000256" key="1">
    <source>
        <dbReference type="ARBA" id="ARBA00001917"/>
    </source>
</evidence>
<dbReference type="AlphaFoldDB" id="A0A8J2ZDF0"/>
<sequence length="403" mass="43485">MRPMLFTPLTLRGLSLRNRIVLSPMLTYAAERGQANDFHLMHLGRYAVGGTGLVFVESTKVDPRGCTTARDLGLWKDEFVAPLARIVAFLKAHGAATAIQLGHSGRKARNSLPWEGRAPRPDLPGVDHGEEWELVAPSAVPHAPGHPVPRALTRAEVHDLIEAWGKAAERADRAGFDAVEIHGAHGYLIHQFLSEHANRRNDEYGGSPGNRMRFALEVAERVRAAWPAEKPLFFRVSAVDEEGWRIGDSIALARALKARGVDVMDCSSGGMAARSITEPSRPLRYGYQVEYAAAIRDGAGIATMAVGLIIHADQAEAILRAGRADLVALGRELLHNPNWPVDAAEKLGVGGTGYTQIPPSYGYWLEKRAASDYGGRPSTWQAGIGADAAAAASARFAPPEGLR</sequence>
<accession>A0A8J2ZDF0</accession>
<dbReference type="CDD" id="cd02932">
    <property type="entry name" value="OYE_YqiM_FMN"/>
    <property type="match status" value="1"/>
</dbReference>
<keyword evidence="3" id="KW-0288">FMN</keyword>
<evidence type="ECO:0000256" key="3">
    <source>
        <dbReference type="ARBA" id="ARBA00022643"/>
    </source>
</evidence>
<evidence type="ECO:0000256" key="2">
    <source>
        <dbReference type="ARBA" id="ARBA00022630"/>
    </source>
</evidence>
<evidence type="ECO:0000313" key="7">
    <source>
        <dbReference type="EMBL" id="GGG43322.1"/>
    </source>
</evidence>
<proteinExistence type="predicted"/>
<dbReference type="InterPro" id="IPR044152">
    <property type="entry name" value="YqjM-like"/>
</dbReference>
<keyword evidence="8" id="KW-1185">Reference proteome</keyword>
<dbReference type="GO" id="GO:0003959">
    <property type="term" value="F:NADPH dehydrogenase activity"/>
    <property type="evidence" value="ECO:0007669"/>
    <property type="project" value="InterPro"/>
</dbReference>
<dbReference type="Gene3D" id="3.20.20.70">
    <property type="entry name" value="Aldolase class I"/>
    <property type="match status" value="1"/>
</dbReference>
<protein>
    <submittedName>
        <fullName evidence="7">NADH:flavin oxidoreductase / NADH oxidase</fullName>
    </submittedName>
</protein>
<feature type="domain" description="NADH:flavin oxidoreductase/NADH oxidase N-terminal" evidence="6">
    <location>
        <begin position="5"/>
        <end position="347"/>
    </location>
</feature>
<evidence type="ECO:0000259" key="6">
    <source>
        <dbReference type="Pfam" id="PF00724"/>
    </source>
</evidence>
<keyword evidence="4" id="KW-0521">NADP</keyword>
<dbReference type="GO" id="GO:0050661">
    <property type="term" value="F:NADP binding"/>
    <property type="evidence" value="ECO:0007669"/>
    <property type="project" value="InterPro"/>
</dbReference>
<dbReference type="Proteomes" id="UP000597507">
    <property type="component" value="Unassembled WGS sequence"/>
</dbReference>
<evidence type="ECO:0000256" key="4">
    <source>
        <dbReference type="ARBA" id="ARBA00022857"/>
    </source>
</evidence>
<evidence type="ECO:0000313" key="8">
    <source>
        <dbReference type="Proteomes" id="UP000597507"/>
    </source>
</evidence>
<dbReference type="GO" id="GO:0010181">
    <property type="term" value="F:FMN binding"/>
    <property type="evidence" value="ECO:0007669"/>
    <property type="project" value="InterPro"/>
</dbReference>
<dbReference type="PANTHER" id="PTHR43303:SF4">
    <property type="entry name" value="NADPH DEHYDROGENASE C23G7.10C-RELATED"/>
    <property type="match status" value="1"/>
</dbReference>
<dbReference type="InterPro" id="IPR001155">
    <property type="entry name" value="OxRdtase_FMN_N"/>
</dbReference>
<dbReference type="Pfam" id="PF00724">
    <property type="entry name" value="Oxidored_FMN"/>
    <property type="match status" value="1"/>
</dbReference>
<name>A0A8J2ZDF0_9PROT</name>
<reference evidence="7 8" key="1">
    <citation type="journal article" date="2014" name="Int. J. Syst. Evol. Microbiol.">
        <title>Complete genome sequence of Corynebacterium casei LMG S-19264T (=DSM 44701T), isolated from a smear-ripened cheese.</title>
        <authorList>
            <consortium name="US DOE Joint Genome Institute (JGI-PGF)"/>
            <person name="Walter F."/>
            <person name="Albersmeier A."/>
            <person name="Kalinowski J."/>
            <person name="Ruckert C."/>
        </authorList>
    </citation>
    <scope>NUCLEOTIDE SEQUENCE [LARGE SCALE GENOMIC DNA]</scope>
    <source>
        <strain evidence="7 8">CGMCC 1.16330</strain>
    </source>
</reference>
<keyword evidence="5" id="KW-0560">Oxidoreductase</keyword>
<comment type="caution">
    <text evidence="7">The sequence shown here is derived from an EMBL/GenBank/DDBJ whole genome shotgun (WGS) entry which is preliminary data.</text>
</comment>
<organism evidence="7 8">
    <name type="scientific">Caldovatus sediminis</name>
    <dbReference type="NCBI Taxonomy" id="2041189"/>
    <lineage>
        <taxon>Bacteria</taxon>
        <taxon>Pseudomonadati</taxon>
        <taxon>Pseudomonadota</taxon>
        <taxon>Alphaproteobacteria</taxon>
        <taxon>Acetobacterales</taxon>
        <taxon>Roseomonadaceae</taxon>
        <taxon>Caldovatus</taxon>
    </lineage>
</organism>
<dbReference type="RefSeq" id="WP_188902282.1">
    <property type="nucleotide sequence ID" value="NZ_BMKS01000011.1"/>
</dbReference>
<dbReference type="PANTHER" id="PTHR43303">
    <property type="entry name" value="NADPH DEHYDROGENASE C23G7.10C-RELATED"/>
    <property type="match status" value="1"/>
</dbReference>
<evidence type="ECO:0000256" key="5">
    <source>
        <dbReference type="ARBA" id="ARBA00023002"/>
    </source>
</evidence>
<dbReference type="EMBL" id="BMKS01000011">
    <property type="protein sequence ID" value="GGG43322.1"/>
    <property type="molecule type" value="Genomic_DNA"/>
</dbReference>
<comment type="cofactor">
    <cofactor evidence="1">
        <name>FMN</name>
        <dbReference type="ChEBI" id="CHEBI:58210"/>
    </cofactor>
</comment>
<dbReference type="SUPFAM" id="SSF51395">
    <property type="entry name" value="FMN-linked oxidoreductases"/>
    <property type="match status" value="1"/>
</dbReference>
<gene>
    <name evidence="7" type="ORF">GCM10010964_33410</name>
</gene>
<keyword evidence="2" id="KW-0285">Flavoprotein</keyword>
<dbReference type="InterPro" id="IPR013785">
    <property type="entry name" value="Aldolase_TIM"/>
</dbReference>